<name>A0AAJ1TP04_9HYPH</name>
<dbReference type="PANTHER" id="PTHR30632">
    <property type="entry name" value="MOLYBDATE-BINDING PERIPLASMIC PROTEIN"/>
    <property type="match status" value="1"/>
</dbReference>
<dbReference type="InterPro" id="IPR050682">
    <property type="entry name" value="ModA/WtpA"/>
</dbReference>
<organism evidence="1 2">
    <name type="scientific">Methylobacterium brachiatum</name>
    <dbReference type="NCBI Taxonomy" id="269660"/>
    <lineage>
        <taxon>Bacteria</taxon>
        <taxon>Pseudomonadati</taxon>
        <taxon>Pseudomonadota</taxon>
        <taxon>Alphaproteobacteria</taxon>
        <taxon>Hyphomicrobiales</taxon>
        <taxon>Methylobacteriaceae</taxon>
        <taxon>Methylobacterium</taxon>
    </lineage>
</organism>
<reference evidence="1" key="1">
    <citation type="submission" date="2023-07" db="EMBL/GenBank/DDBJ databases">
        <title>Genomic Encyclopedia of Type Strains, Phase IV (KMG-IV): sequencing the most valuable type-strain genomes for metagenomic binning, comparative biology and taxonomic classification.</title>
        <authorList>
            <person name="Goeker M."/>
        </authorList>
    </citation>
    <scope>NUCLEOTIDE SEQUENCE</scope>
    <source>
        <strain evidence="1">DSM 19569</strain>
    </source>
</reference>
<dbReference type="Gene3D" id="3.40.190.10">
    <property type="entry name" value="Periplasmic binding protein-like II"/>
    <property type="match status" value="2"/>
</dbReference>
<protein>
    <submittedName>
        <fullName evidence="1">Molybdate transport system substrate-binding protein</fullName>
    </submittedName>
</protein>
<dbReference type="RefSeq" id="WP_307354623.1">
    <property type="nucleotide sequence ID" value="NZ_JAUSWL010000002.1"/>
</dbReference>
<comment type="caution">
    <text evidence="1">The sequence shown here is derived from an EMBL/GenBank/DDBJ whole genome shotgun (WGS) entry which is preliminary data.</text>
</comment>
<dbReference type="GO" id="GO:0015689">
    <property type="term" value="P:molybdate ion transport"/>
    <property type="evidence" value="ECO:0007669"/>
    <property type="project" value="TreeGrafter"/>
</dbReference>
<dbReference type="SUPFAM" id="SSF53850">
    <property type="entry name" value="Periplasmic binding protein-like II"/>
    <property type="match status" value="1"/>
</dbReference>
<dbReference type="GO" id="GO:0030973">
    <property type="term" value="F:molybdate ion binding"/>
    <property type="evidence" value="ECO:0007669"/>
    <property type="project" value="TreeGrafter"/>
</dbReference>
<evidence type="ECO:0000313" key="1">
    <source>
        <dbReference type="EMBL" id="MDQ0542389.1"/>
    </source>
</evidence>
<dbReference type="Proteomes" id="UP001223420">
    <property type="component" value="Unassembled WGS sequence"/>
</dbReference>
<dbReference type="PANTHER" id="PTHR30632:SF11">
    <property type="entry name" value="BLR4797 PROTEIN"/>
    <property type="match status" value="1"/>
</dbReference>
<dbReference type="AlphaFoldDB" id="A0AAJ1TP04"/>
<dbReference type="Pfam" id="PF13531">
    <property type="entry name" value="SBP_bac_11"/>
    <property type="match status" value="1"/>
</dbReference>
<evidence type="ECO:0000313" key="2">
    <source>
        <dbReference type="Proteomes" id="UP001223420"/>
    </source>
</evidence>
<accession>A0AAJ1TP04</accession>
<dbReference type="EMBL" id="JAUSWL010000002">
    <property type="protein sequence ID" value="MDQ0542389.1"/>
    <property type="molecule type" value="Genomic_DNA"/>
</dbReference>
<gene>
    <name evidence="1" type="ORF">QO001_001307</name>
</gene>
<sequence length="244" mass="25135">MITASETMGAGMADEQQATRLKCALVVRGAFDAHVVPAFAAAGGRAAIDWAPTAVIMKALEAGETADAVFVLSDAMDRLIAAGKVEPETRVDAVRSRYGIAVKAGAAHPDIGSVEALKRTLVAARSVAYSRTGASGIYFAGLLPRLGLEDAVNARATIIPQGFTAEKLVSGEADIAVQQISELMVVPGIEVVGPFPEPVQEVTTFAAAILRGAADRDGALRFLAGLTTPEAAAAYRASGLEPAF</sequence>
<proteinExistence type="predicted"/>